<feature type="domain" description="SIS" evidence="1">
    <location>
        <begin position="40"/>
        <end position="179"/>
    </location>
</feature>
<protein>
    <submittedName>
        <fullName evidence="2">Glucosamine--fructose-6-phosphate aminotransferase (Isomerizing)</fullName>
    </submittedName>
</protein>
<dbReference type="PANTHER" id="PTHR30514:SF1">
    <property type="entry name" value="HTH-TYPE TRANSCRIPTIONAL REGULATOR HEXR-RELATED"/>
    <property type="match status" value="1"/>
</dbReference>
<dbReference type="RefSeq" id="WP_110273277.1">
    <property type="nucleotide sequence ID" value="NZ_QJJG01000004.1"/>
</dbReference>
<dbReference type="GO" id="GO:0008483">
    <property type="term" value="F:transaminase activity"/>
    <property type="evidence" value="ECO:0007669"/>
    <property type="project" value="UniProtKB-KW"/>
</dbReference>
<dbReference type="Proteomes" id="UP000247485">
    <property type="component" value="Unassembled WGS sequence"/>
</dbReference>
<name>A0A318FXT0_KLEOX</name>
<evidence type="ECO:0000259" key="1">
    <source>
        <dbReference type="PROSITE" id="PS51464"/>
    </source>
</evidence>
<dbReference type="GO" id="GO:0003677">
    <property type="term" value="F:DNA binding"/>
    <property type="evidence" value="ECO:0007669"/>
    <property type="project" value="InterPro"/>
</dbReference>
<organism evidence="2 3">
    <name type="scientific">Klebsiella oxytoca</name>
    <dbReference type="NCBI Taxonomy" id="571"/>
    <lineage>
        <taxon>Bacteria</taxon>
        <taxon>Pseudomonadati</taxon>
        <taxon>Pseudomonadota</taxon>
        <taxon>Gammaproteobacteria</taxon>
        <taxon>Enterobacterales</taxon>
        <taxon>Enterobacteriaceae</taxon>
        <taxon>Klebsiella/Raoultella group</taxon>
        <taxon>Klebsiella</taxon>
    </lineage>
</organism>
<evidence type="ECO:0000313" key="2">
    <source>
        <dbReference type="EMBL" id="PXW47118.1"/>
    </source>
</evidence>
<proteinExistence type="predicted"/>
<dbReference type="GO" id="GO:0003700">
    <property type="term" value="F:DNA-binding transcription factor activity"/>
    <property type="evidence" value="ECO:0007669"/>
    <property type="project" value="InterPro"/>
</dbReference>
<comment type="caution">
    <text evidence="2">The sequence shown here is derived from an EMBL/GenBank/DDBJ whole genome shotgun (WGS) entry which is preliminary data.</text>
</comment>
<dbReference type="InterPro" id="IPR047640">
    <property type="entry name" value="RpiR-like"/>
</dbReference>
<keyword evidence="2" id="KW-0808">Transferase</keyword>
<dbReference type="AlphaFoldDB" id="A0A318FXT0"/>
<dbReference type="EMBL" id="QJJG01000004">
    <property type="protein sequence ID" value="PXW47118.1"/>
    <property type="molecule type" value="Genomic_DNA"/>
</dbReference>
<dbReference type="Gene3D" id="3.40.50.10490">
    <property type="entry name" value="Glucose-6-phosphate isomerase like protein, domain 1"/>
    <property type="match status" value="1"/>
</dbReference>
<dbReference type="InterPro" id="IPR001347">
    <property type="entry name" value="SIS_dom"/>
</dbReference>
<evidence type="ECO:0000313" key="3">
    <source>
        <dbReference type="Proteomes" id="UP000247485"/>
    </source>
</evidence>
<dbReference type="GO" id="GO:0097367">
    <property type="term" value="F:carbohydrate derivative binding"/>
    <property type="evidence" value="ECO:0007669"/>
    <property type="project" value="InterPro"/>
</dbReference>
<dbReference type="SUPFAM" id="SSF53697">
    <property type="entry name" value="SIS domain"/>
    <property type="match status" value="1"/>
</dbReference>
<dbReference type="InterPro" id="IPR046348">
    <property type="entry name" value="SIS_dom_sf"/>
</dbReference>
<dbReference type="PROSITE" id="PS51464">
    <property type="entry name" value="SIS"/>
    <property type="match status" value="1"/>
</dbReference>
<sequence length="340" mass="37570">MRADREDKVIMPLSCTRQEIAGISGLLSSMQLQPNSLAALADIDFASLERLYLVGSGDSYAIALMVEEYLNRGGAIQCRAVQSFAFLGLPAKHFSATSLVVVISASGRPSPVLDALAHALTTEASVVGMTNSPGSPFAYLSSRMLFTQASKKGMPTQSSSATLFLLMRLVERILQAKTGVSEMKGVDIPRVSQDWENAQWLAWLAEYAEAFFSRRVIFLGNGITSGMAYLASNLMACGPQIEASFFPIEEYCHALRLNQANQRHLVLMFPEKNEDQILCASIQQRLTRQGALSYCFAPPENFRVHDYLQRNMLLLFQLSLKLAERYVAMGGERVTFEDVK</sequence>
<keyword evidence="2" id="KW-0032">Aminotransferase</keyword>
<dbReference type="PANTHER" id="PTHR30514">
    <property type="entry name" value="GLUCOKINASE"/>
    <property type="match status" value="1"/>
</dbReference>
<dbReference type="Pfam" id="PF01380">
    <property type="entry name" value="SIS"/>
    <property type="match status" value="1"/>
</dbReference>
<accession>A0A318FXT0</accession>
<reference evidence="2 3" key="1">
    <citation type="submission" date="2018-05" db="EMBL/GenBank/DDBJ databases">
        <title>Freshwater and sediment microbial communities from various areas in North America, analyzing microbe dynamics in response to fracking.</title>
        <authorList>
            <person name="Lamendella R."/>
        </authorList>
    </citation>
    <scope>NUCLEOTIDE SEQUENCE [LARGE SCALE GENOMIC DNA]</scope>
    <source>
        <strain evidence="2 3">67</strain>
    </source>
</reference>
<dbReference type="GO" id="GO:1901135">
    <property type="term" value="P:carbohydrate derivative metabolic process"/>
    <property type="evidence" value="ECO:0007669"/>
    <property type="project" value="InterPro"/>
</dbReference>
<gene>
    <name evidence="2" type="ORF">DET57_104177</name>
</gene>